<protein>
    <recommendedName>
        <fullName evidence="2">DUF4825 domain-containing protein</fullName>
    </recommendedName>
</protein>
<proteinExistence type="predicted"/>
<name>A0A644ZMY8_9ZZZZ</name>
<sequence length="159" mass="18200">MIRFIVIILLGSSALFYSCEKAKDVDTTIQIYKFNVGQDYSNNVPVELSVDKTKITSNSSELNERWPVKLISGYYMNGSMGVNSGYLSLTVEEYNSYDIIPSVDSLFKLLVEKDPYLEYYQRNDDGTFSNENGAFGIDTAMINDLIRTDKLENYFERLK</sequence>
<evidence type="ECO:0008006" key="2">
    <source>
        <dbReference type="Google" id="ProtNLM"/>
    </source>
</evidence>
<accession>A0A644ZMY8</accession>
<dbReference type="PROSITE" id="PS51257">
    <property type="entry name" value="PROKAR_LIPOPROTEIN"/>
    <property type="match status" value="1"/>
</dbReference>
<comment type="caution">
    <text evidence="1">The sequence shown here is derived from an EMBL/GenBank/DDBJ whole genome shotgun (WGS) entry which is preliminary data.</text>
</comment>
<dbReference type="EMBL" id="VSSQ01009682">
    <property type="protein sequence ID" value="MPM42309.1"/>
    <property type="molecule type" value="Genomic_DNA"/>
</dbReference>
<evidence type="ECO:0000313" key="1">
    <source>
        <dbReference type="EMBL" id="MPM42309.1"/>
    </source>
</evidence>
<gene>
    <name evidence="1" type="ORF">SDC9_88974</name>
</gene>
<organism evidence="1">
    <name type="scientific">bioreactor metagenome</name>
    <dbReference type="NCBI Taxonomy" id="1076179"/>
    <lineage>
        <taxon>unclassified sequences</taxon>
        <taxon>metagenomes</taxon>
        <taxon>ecological metagenomes</taxon>
    </lineage>
</organism>
<reference evidence="1" key="1">
    <citation type="submission" date="2019-08" db="EMBL/GenBank/DDBJ databases">
        <authorList>
            <person name="Kucharzyk K."/>
            <person name="Murdoch R.W."/>
            <person name="Higgins S."/>
            <person name="Loffler F."/>
        </authorList>
    </citation>
    <scope>NUCLEOTIDE SEQUENCE</scope>
</reference>
<dbReference type="AlphaFoldDB" id="A0A644ZMY8"/>